<feature type="transmembrane region" description="Helical" evidence="6">
    <location>
        <begin position="150"/>
        <end position="170"/>
    </location>
</feature>
<comment type="caution">
    <text evidence="8">The sequence shown here is derived from an EMBL/GenBank/DDBJ whole genome shotgun (WGS) entry which is preliminary data.</text>
</comment>
<evidence type="ECO:0000256" key="3">
    <source>
        <dbReference type="ARBA" id="ARBA00022692"/>
    </source>
</evidence>
<evidence type="ECO:0000256" key="2">
    <source>
        <dbReference type="ARBA" id="ARBA00022475"/>
    </source>
</evidence>
<accession>A0A1D3DAN4</accession>
<feature type="domain" description="VTT" evidence="7">
    <location>
        <begin position="60"/>
        <end position="182"/>
    </location>
</feature>
<dbReference type="EMBL" id="JROU02000054">
    <property type="protein sequence ID" value="OEH80514.1"/>
    <property type="molecule type" value="Genomic_DNA"/>
</dbReference>
<organism evidence="8 9">
    <name type="scientific">Cyclospora cayetanensis</name>
    <dbReference type="NCBI Taxonomy" id="88456"/>
    <lineage>
        <taxon>Eukaryota</taxon>
        <taxon>Sar</taxon>
        <taxon>Alveolata</taxon>
        <taxon>Apicomplexa</taxon>
        <taxon>Conoidasida</taxon>
        <taxon>Coccidia</taxon>
        <taxon>Eucoccidiorida</taxon>
        <taxon>Eimeriorina</taxon>
        <taxon>Eimeriidae</taxon>
        <taxon>Cyclospora</taxon>
    </lineage>
</organism>
<comment type="subcellular location">
    <subcellularLocation>
        <location evidence="1">Cell membrane</location>
        <topology evidence="1">Multi-pass membrane protein</topology>
    </subcellularLocation>
</comment>
<sequence>MIVKIALGVFVGIIVLLALTHIDATASIVKELIARVQDLGGLAPLAYIGLYVVFIVCFMPAEFMHLVAGFIFSRIYGESLGIVMAFFCSLGGAVLSGLCCFMISRHLLYDSLHSWMGASTLFRAFDSAVEEGGLTFVALIRLSPILPYSLTSYLFGVTALKTSHLVLGTFSGTPRRQGRWASHGQKPNDQALASVACCVSPHVWRAAVILAFNFIGSALSDLEDLDIRGFSWTWQRLSLVALGVMMAGVSTAYITILTRRKLDAAYAAAIRERSQRSQRLLANDPGSFA</sequence>
<evidence type="ECO:0000256" key="4">
    <source>
        <dbReference type="ARBA" id="ARBA00022989"/>
    </source>
</evidence>
<dbReference type="PANTHER" id="PTHR12677:SF59">
    <property type="entry name" value="GOLGI APPARATUS MEMBRANE PROTEIN TVP38-RELATED"/>
    <property type="match status" value="1"/>
</dbReference>
<feature type="transmembrane region" description="Helical" evidence="6">
    <location>
        <begin position="236"/>
        <end position="256"/>
    </location>
</feature>
<keyword evidence="5 6" id="KW-0472">Membrane</keyword>
<reference evidence="8 9" key="1">
    <citation type="journal article" date="2016" name="BMC Genomics">
        <title>Comparative genomics reveals Cyclospora cayetanensis possesses coccidia-like metabolism and invasion components but unique surface antigens.</title>
        <authorList>
            <person name="Liu S."/>
            <person name="Wang L."/>
            <person name="Zheng H."/>
            <person name="Xu Z."/>
            <person name="Roellig D.M."/>
            <person name="Li N."/>
            <person name="Frace M.A."/>
            <person name="Tang K."/>
            <person name="Arrowood M.J."/>
            <person name="Moss D.M."/>
            <person name="Zhang L."/>
            <person name="Feng Y."/>
            <person name="Xiao L."/>
        </authorList>
    </citation>
    <scope>NUCLEOTIDE SEQUENCE [LARGE SCALE GENOMIC DNA]</scope>
    <source>
        <strain evidence="8 9">CHN_HEN01</strain>
    </source>
</reference>
<gene>
    <name evidence="8" type="ORF">cyc_06351</name>
</gene>
<keyword evidence="3 6" id="KW-0812">Transmembrane</keyword>
<evidence type="ECO:0000256" key="6">
    <source>
        <dbReference type="SAM" id="Phobius"/>
    </source>
</evidence>
<dbReference type="PANTHER" id="PTHR12677">
    <property type="entry name" value="GOLGI APPARATUS MEMBRANE PROTEIN TVP38-RELATED"/>
    <property type="match status" value="1"/>
</dbReference>
<feature type="transmembrane region" description="Helical" evidence="6">
    <location>
        <begin position="191"/>
        <end position="216"/>
    </location>
</feature>
<keyword evidence="2" id="KW-1003">Cell membrane</keyword>
<dbReference type="InterPro" id="IPR015414">
    <property type="entry name" value="TMEM64"/>
</dbReference>
<proteinExistence type="predicted"/>
<dbReference type="AlphaFoldDB" id="A0A1D3DAN4"/>
<dbReference type="InParanoid" id="A0A1D3DAN4"/>
<dbReference type="VEuPathDB" id="ToxoDB:cyc_06351"/>
<evidence type="ECO:0000313" key="8">
    <source>
        <dbReference type="EMBL" id="OEH80514.1"/>
    </source>
</evidence>
<protein>
    <recommendedName>
        <fullName evidence="7">VTT domain-containing protein</fullName>
    </recommendedName>
</protein>
<feature type="transmembrane region" description="Helical" evidence="6">
    <location>
        <begin position="79"/>
        <end position="104"/>
    </location>
</feature>
<keyword evidence="4 6" id="KW-1133">Transmembrane helix</keyword>
<dbReference type="VEuPathDB" id="ToxoDB:LOC34622531"/>
<evidence type="ECO:0000313" key="9">
    <source>
        <dbReference type="Proteomes" id="UP000095192"/>
    </source>
</evidence>
<feature type="transmembrane region" description="Helical" evidence="6">
    <location>
        <begin position="48"/>
        <end position="72"/>
    </location>
</feature>
<keyword evidence="9" id="KW-1185">Reference proteome</keyword>
<dbReference type="GO" id="GO:0005886">
    <property type="term" value="C:plasma membrane"/>
    <property type="evidence" value="ECO:0007669"/>
    <property type="project" value="UniProtKB-SubCell"/>
</dbReference>
<name>A0A1D3DAN4_9EIME</name>
<dbReference type="InterPro" id="IPR032816">
    <property type="entry name" value="VTT_dom"/>
</dbReference>
<evidence type="ECO:0000256" key="1">
    <source>
        <dbReference type="ARBA" id="ARBA00004651"/>
    </source>
</evidence>
<evidence type="ECO:0000259" key="7">
    <source>
        <dbReference type="Pfam" id="PF09335"/>
    </source>
</evidence>
<dbReference type="Pfam" id="PF09335">
    <property type="entry name" value="VTT_dom"/>
    <property type="match status" value="1"/>
</dbReference>
<evidence type="ECO:0000256" key="5">
    <source>
        <dbReference type="ARBA" id="ARBA00023136"/>
    </source>
</evidence>
<dbReference type="Proteomes" id="UP000095192">
    <property type="component" value="Unassembled WGS sequence"/>
</dbReference>